<keyword evidence="3" id="KW-1185">Reference proteome</keyword>
<dbReference type="Proteomes" id="UP000663629">
    <property type="component" value="Chromosome 2"/>
</dbReference>
<dbReference type="Pfam" id="PF13510">
    <property type="entry name" value="Fer2_4"/>
    <property type="match status" value="1"/>
</dbReference>
<dbReference type="InterPro" id="IPR042204">
    <property type="entry name" value="2Fe-2S-bd_N"/>
</dbReference>
<keyword evidence="1" id="KW-0560">Oxidoreductase</keyword>
<reference evidence="2 3" key="1">
    <citation type="submission" date="2021-02" db="EMBL/GenBank/DDBJ databases">
        <title>Paracoccus methylovroum sp.nov., a new methanol and methylamine utilizing methylotrophic denitrifer.</title>
        <authorList>
            <person name="Timsy T."/>
            <person name="Behrendt U."/>
            <person name="Ulrich A."/>
            <person name="Spanner T."/>
            <person name="Foesel B.U."/>
            <person name="Horn M.A."/>
            <person name="Kolb S."/>
        </authorList>
    </citation>
    <scope>NUCLEOTIDE SEQUENCE [LARGE SCALE GENOMIC DNA]</scope>
    <source>
        <strain evidence="2 3">H4-D09</strain>
    </source>
</reference>
<organism evidence="2 3">
    <name type="scientific">Paracoccus methylovorus</name>
    <dbReference type="NCBI Taxonomy" id="2812658"/>
    <lineage>
        <taxon>Bacteria</taxon>
        <taxon>Pseudomonadati</taxon>
        <taxon>Pseudomonadota</taxon>
        <taxon>Alphaproteobacteria</taxon>
        <taxon>Rhodobacterales</taxon>
        <taxon>Paracoccaceae</taxon>
        <taxon>Paracoccus</taxon>
    </lineage>
</organism>
<proteinExistence type="predicted"/>
<protein>
    <submittedName>
        <fullName evidence="2">(2Fe-2S)-binding protein</fullName>
    </submittedName>
</protein>
<dbReference type="SUPFAM" id="SSF54292">
    <property type="entry name" value="2Fe-2S ferredoxin-like"/>
    <property type="match status" value="1"/>
</dbReference>
<gene>
    <name evidence="2" type="ORF">JWJ88_19395</name>
</gene>
<dbReference type="Gene3D" id="3.10.20.440">
    <property type="entry name" value="2Fe-2S iron-sulphur cluster binding domain, sarcosine oxidase, alpha subunit, N-terminal domain"/>
    <property type="match status" value="1"/>
</dbReference>
<name>A0ABX7JNM9_9RHOB</name>
<accession>A0ABX7JNM9</accession>
<dbReference type="InterPro" id="IPR036010">
    <property type="entry name" value="2Fe-2S_ferredoxin-like_sf"/>
</dbReference>
<evidence type="ECO:0000256" key="1">
    <source>
        <dbReference type="ARBA" id="ARBA00023002"/>
    </source>
</evidence>
<evidence type="ECO:0000313" key="2">
    <source>
        <dbReference type="EMBL" id="QRZ15106.1"/>
    </source>
</evidence>
<evidence type="ECO:0000313" key="3">
    <source>
        <dbReference type="Proteomes" id="UP000663629"/>
    </source>
</evidence>
<sequence length="104" mass="11197">MPMFRLDPLAPEAGAELLFEGQPLRFWPGETVAGVLMAAGITSFRETPASGAARGPWCLMGVCFDCLVSIDGRENQRACMVPARAGMQVRRQIGARRDAAGTEE</sequence>
<dbReference type="EMBL" id="CP070371">
    <property type="protein sequence ID" value="QRZ15106.1"/>
    <property type="molecule type" value="Genomic_DNA"/>
</dbReference>